<dbReference type="Gene3D" id="1.25.40.10">
    <property type="entry name" value="Tetratricopeptide repeat domain"/>
    <property type="match status" value="1"/>
</dbReference>
<comment type="caution">
    <text evidence="1">The sequence shown here is derived from an EMBL/GenBank/DDBJ whole genome shotgun (WGS) entry which is preliminary data.</text>
</comment>
<organism evidence="1">
    <name type="scientific">marine sediment metagenome</name>
    <dbReference type="NCBI Taxonomy" id="412755"/>
    <lineage>
        <taxon>unclassified sequences</taxon>
        <taxon>metagenomes</taxon>
        <taxon>ecological metagenomes</taxon>
    </lineage>
</organism>
<reference evidence="1" key="1">
    <citation type="journal article" date="2015" name="Nature">
        <title>Complex archaea that bridge the gap between prokaryotes and eukaryotes.</title>
        <authorList>
            <person name="Spang A."/>
            <person name="Saw J.H."/>
            <person name="Jorgensen S.L."/>
            <person name="Zaremba-Niedzwiedzka K."/>
            <person name="Martijn J."/>
            <person name="Lind A.E."/>
            <person name="van Eijk R."/>
            <person name="Schleper C."/>
            <person name="Guy L."/>
            <person name="Ettema T.J."/>
        </authorList>
    </citation>
    <scope>NUCLEOTIDE SEQUENCE</scope>
</reference>
<feature type="non-terminal residue" evidence="1">
    <location>
        <position position="399"/>
    </location>
</feature>
<dbReference type="EMBL" id="LAZR01054385">
    <property type="protein sequence ID" value="KKK78674.1"/>
    <property type="molecule type" value="Genomic_DNA"/>
</dbReference>
<sequence length="399" mass="44158">VPPFTASTSQAVMARHAIDPVPSLSTVRATVPRLVEAAITKALAKVPADRFATAGEFAEALTHEDAAGSREPAAASIAVLPFTNMSADPENEFFAEGITEDIINALTKIPELRVASRTSAFAFKGKGQDVRAIGERLMVSKVLEGSVRKAANRLRITAQLINSADGYQVWSEQYDRELDDVFAIQDEISHAIVSALKIKLSSGNVALAKRQTHDLDAYNMYVKGRYFWNRRGAGLVKAEKYFTEATNRDPEYAQAHAAVADTYNLLGWYQLRPPKEAFPRAKAAALKALDIDETIAEAHTSLAFAYMYYDWAWAAAEHEFTRAIQLHPGYATTHHWYAEYLMAMGRTEDAIEEAERAQELDPVGLIINVVVGMANYYGRRYDRAIEACQRTVEMDPAFG</sequence>
<name>A0A0F9AJK4_9ZZZZ</name>
<dbReference type="InterPro" id="IPR011990">
    <property type="entry name" value="TPR-like_helical_dom_sf"/>
</dbReference>
<protein>
    <submittedName>
        <fullName evidence="1">Uncharacterized protein</fullName>
    </submittedName>
</protein>
<proteinExistence type="predicted"/>
<dbReference type="Gene3D" id="3.40.50.10070">
    <property type="entry name" value="TolB, N-terminal domain"/>
    <property type="match status" value="1"/>
</dbReference>
<dbReference type="Pfam" id="PF13432">
    <property type="entry name" value="TPR_16"/>
    <property type="match status" value="1"/>
</dbReference>
<evidence type="ECO:0000313" key="1">
    <source>
        <dbReference type="EMBL" id="KKK78674.1"/>
    </source>
</evidence>
<gene>
    <name evidence="1" type="ORF">LCGC14_2841190</name>
</gene>
<dbReference type="Gene3D" id="1.10.510.10">
    <property type="entry name" value="Transferase(Phosphotransferase) domain 1"/>
    <property type="match status" value="1"/>
</dbReference>
<dbReference type="SUPFAM" id="SSF48452">
    <property type="entry name" value="TPR-like"/>
    <property type="match status" value="1"/>
</dbReference>
<dbReference type="AlphaFoldDB" id="A0A0F9AJK4"/>
<feature type="non-terminal residue" evidence="1">
    <location>
        <position position="1"/>
    </location>
</feature>
<accession>A0A0F9AJK4</accession>